<keyword evidence="4" id="KW-0285">Flavoprotein</keyword>
<dbReference type="InterPro" id="IPR017927">
    <property type="entry name" value="FAD-bd_FR_type"/>
</dbReference>
<evidence type="ECO:0000259" key="21">
    <source>
        <dbReference type="PROSITE" id="PS51384"/>
    </source>
</evidence>
<dbReference type="SUPFAM" id="SSF52343">
    <property type="entry name" value="Ferredoxin reductase-like, C-terminal NADP-linked domain"/>
    <property type="match status" value="1"/>
</dbReference>
<reference evidence="22 23" key="1">
    <citation type="submission" date="2016-03" db="EMBL/GenBank/DDBJ databases">
        <title>Comparative genomics of Pseudogymnoascus destructans, the fungus causing white-nose syndrome of bats.</title>
        <authorList>
            <person name="Palmer J.M."/>
            <person name="Drees K.P."/>
            <person name="Foster J.T."/>
            <person name="Lindner D.L."/>
        </authorList>
    </citation>
    <scope>NUCLEOTIDE SEQUENCE [LARGE SCALE GENOMIC DNA]</scope>
    <source>
        <strain evidence="22 23">UAMH 10579</strain>
    </source>
</reference>
<keyword evidence="23" id="KW-1185">Reference proteome</keyword>
<dbReference type="GeneID" id="28839228"/>
<evidence type="ECO:0000256" key="16">
    <source>
        <dbReference type="ARBA" id="ARBA00023166"/>
    </source>
</evidence>
<keyword evidence="19" id="KW-0732">Signal</keyword>
<evidence type="ECO:0000313" key="23">
    <source>
        <dbReference type="Proteomes" id="UP000091956"/>
    </source>
</evidence>
<evidence type="ECO:0000256" key="12">
    <source>
        <dbReference type="ARBA" id="ARBA00023002"/>
    </source>
</evidence>
<gene>
    <name evidence="22" type="primary">NCP1_2</name>
    <name evidence="22" type="ORF">VE01_05842</name>
</gene>
<keyword evidence="17" id="KW-0753">Steroid metabolism</keyword>
<dbReference type="EC" id="1.6.2.4" evidence="18"/>
<keyword evidence="10" id="KW-0752">Steroid biosynthesis</keyword>
<evidence type="ECO:0000256" key="3">
    <source>
        <dbReference type="ARBA" id="ARBA00022516"/>
    </source>
</evidence>
<keyword evidence="6" id="KW-0812">Transmembrane</keyword>
<dbReference type="PRINTS" id="PR00371">
    <property type="entry name" value="FPNCR"/>
</dbReference>
<dbReference type="Pfam" id="PF00175">
    <property type="entry name" value="NAD_binding_1"/>
    <property type="match status" value="1"/>
</dbReference>
<evidence type="ECO:0000256" key="5">
    <source>
        <dbReference type="ARBA" id="ARBA00022643"/>
    </source>
</evidence>
<keyword evidence="12 18" id="KW-0560">Oxidoreductase</keyword>
<evidence type="ECO:0000256" key="9">
    <source>
        <dbReference type="ARBA" id="ARBA00022857"/>
    </source>
</evidence>
<dbReference type="InterPro" id="IPR003097">
    <property type="entry name" value="CysJ-like_FAD-binding"/>
</dbReference>
<dbReference type="Pfam" id="PF00667">
    <property type="entry name" value="FAD_binding_1"/>
    <property type="match status" value="1"/>
</dbReference>
<dbReference type="RefSeq" id="XP_018130069.1">
    <property type="nucleotide sequence ID" value="XM_018275300.1"/>
</dbReference>
<evidence type="ECO:0000256" key="19">
    <source>
        <dbReference type="SAM" id="SignalP"/>
    </source>
</evidence>
<keyword evidence="15 18" id="KW-0472">Membrane</keyword>
<organism evidence="22 23">
    <name type="scientific">Pseudogymnoascus verrucosus</name>
    <dbReference type="NCBI Taxonomy" id="342668"/>
    <lineage>
        <taxon>Eukaryota</taxon>
        <taxon>Fungi</taxon>
        <taxon>Dikarya</taxon>
        <taxon>Ascomycota</taxon>
        <taxon>Pezizomycotina</taxon>
        <taxon>Leotiomycetes</taxon>
        <taxon>Thelebolales</taxon>
        <taxon>Thelebolaceae</taxon>
        <taxon>Pseudogymnoascus</taxon>
    </lineage>
</organism>
<dbReference type="PROSITE" id="PS50902">
    <property type="entry name" value="FLAVODOXIN_LIKE"/>
    <property type="match status" value="1"/>
</dbReference>
<evidence type="ECO:0000256" key="4">
    <source>
        <dbReference type="ARBA" id="ARBA00022630"/>
    </source>
</evidence>
<dbReference type="SUPFAM" id="SSF52218">
    <property type="entry name" value="Flavoproteins"/>
    <property type="match status" value="1"/>
</dbReference>
<dbReference type="PANTHER" id="PTHR19384:SF17">
    <property type="entry name" value="NADPH--CYTOCHROME P450 REDUCTASE"/>
    <property type="match status" value="1"/>
</dbReference>
<evidence type="ECO:0000256" key="18">
    <source>
        <dbReference type="PIRNR" id="PIRNR000208"/>
    </source>
</evidence>
<dbReference type="PIRSF" id="PIRSF000208">
    <property type="entry name" value="P450R"/>
    <property type="match status" value="1"/>
</dbReference>
<protein>
    <recommendedName>
        <fullName evidence="18">NADPH--cytochrome P450 reductase</fullName>
        <ecNumber evidence="18">1.6.2.4</ecNumber>
    </recommendedName>
</protein>
<evidence type="ECO:0000256" key="2">
    <source>
        <dbReference type="ARBA" id="ARBA00001974"/>
    </source>
</evidence>
<evidence type="ECO:0000256" key="17">
    <source>
        <dbReference type="ARBA" id="ARBA00023221"/>
    </source>
</evidence>
<evidence type="ECO:0000256" key="7">
    <source>
        <dbReference type="ARBA" id="ARBA00022824"/>
    </source>
</evidence>
<dbReference type="InterPro" id="IPR008254">
    <property type="entry name" value="Flavodoxin/NO_synth"/>
</dbReference>
<dbReference type="Proteomes" id="UP000091956">
    <property type="component" value="Unassembled WGS sequence"/>
</dbReference>
<dbReference type="InterPro" id="IPR017938">
    <property type="entry name" value="Riboflavin_synthase-like_b-brl"/>
</dbReference>
<dbReference type="InterPro" id="IPR001709">
    <property type="entry name" value="Flavoprot_Pyr_Nucl_cyt_Rdtase"/>
</dbReference>
<accession>A0A1B8GKP7</accession>
<evidence type="ECO:0000259" key="20">
    <source>
        <dbReference type="PROSITE" id="PS50902"/>
    </source>
</evidence>
<dbReference type="GO" id="GO:0003958">
    <property type="term" value="F:NADPH-hemoprotein reductase activity"/>
    <property type="evidence" value="ECO:0007669"/>
    <property type="project" value="UniProtKB-EC"/>
</dbReference>
<evidence type="ECO:0000256" key="10">
    <source>
        <dbReference type="ARBA" id="ARBA00022955"/>
    </source>
</evidence>
<evidence type="ECO:0000256" key="13">
    <source>
        <dbReference type="ARBA" id="ARBA00023011"/>
    </source>
</evidence>
<reference evidence="23" key="2">
    <citation type="journal article" date="2018" name="Nat. Commun.">
        <title>Extreme sensitivity to ultraviolet light in the fungal pathogen causing white-nose syndrome of bats.</title>
        <authorList>
            <person name="Palmer J.M."/>
            <person name="Drees K.P."/>
            <person name="Foster J.T."/>
            <person name="Lindner D.L."/>
        </authorList>
    </citation>
    <scope>NUCLEOTIDE SEQUENCE [LARGE SCALE GENOMIC DNA]</scope>
    <source>
        <strain evidence="23">UAMH 10579</strain>
    </source>
</reference>
<dbReference type="Gene3D" id="3.40.50.360">
    <property type="match status" value="1"/>
</dbReference>
<dbReference type="Gene3D" id="1.20.990.10">
    <property type="entry name" value="NADPH-cytochrome p450 Reductase, Chain A, domain 3"/>
    <property type="match status" value="1"/>
</dbReference>
<evidence type="ECO:0000256" key="11">
    <source>
        <dbReference type="ARBA" id="ARBA00022989"/>
    </source>
</evidence>
<dbReference type="Gene3D" id="2.40.30.10">
    <property type="entry name" value="Translation factors"/>
    <property type="match status" value="1"/>
</dbReference>
<dbReference type="InterPro" id="IPR023173">
    <property type="entry name" value="NADPH_Cyt_P450_Rdtase_alpha"/>
</dbReference>
<comment type="subcellular location">
    <subcellularLocation>
        <location evidence="18">Endoplasmic reticulum membrane</location>
    </subcellularLocation>
</comment>
<evidence type="ECO:0000256" key="14">
    <source>
        <dbReference type="ARBA" id="ARBA00023098"/>
    </source>
</evidence>
<dbReference type="OrthoDB" id="1856718at2759"/>
<dbReference type="InterPro" id="IPR001094">
    <property type="entry name" value="Flavdoxin-like"/>
</dbReference>
<comment type="catalytic activity">
    <reaction evidence="18">
        <text>2 oxidized [cytochrome P450] + NADPH = 2 reduced [cytochrome P450] + NADP(+) + H(+)</text>
        <dbReference type="Rhea" id="RHEA:24040"/>
        <dbReference type="Rhea" id="RHEA-COMP:14627"/>
        <dbReference type="Rhea" id="RHEA-COMP:14628"/>
        <dbReference type="ChEBI" id="CHEBI:15378"/>
        <dbReference type="ChEBI" id="CHEBI:55376"/>
        <dbReference type="ChEBI" id="CHEBI:57783"/>
        <dbReference type="ChEBI" id="CHEBI:58349"/>
        <dbReference type="ChEBI" id="CHEBI:60344"/>
        <dbReference type="EC" id="1.6.2.4"/>
    </reaction>
</comment>
<feature type="domain" description="FAD-binding FR-type" evidence="21">
    <location>
        <begin position="269"/>
        <end position="532"/>
    </location>
</feature>
<dbReference type="InterPro" id="IPR039261">
    <property type="entry name" value="FNR_nucleotide-bd"/>
</dbReference>
<sequence>MLLYVIVLILITVVALWQKQKKTTFASSEEKQELASDNVRSLNHALVCQDKSIIILYGSQTGTAEEYARRLARNLHDEYSIAAEVADIEDFDASSLNEVATKNSRTGRRVLVCFILATYGDGEPTDSTASFYQDLTTIETKDEGGDFPLRALHYIAFGLGNNTYEKFNFMVRSFDEHLQRIGATRLGARGEGDDGLGTLDEDFLAWKDETLVEVASHLHAKKSDKKFASPYEIVEKPELTIDSDGVFLGGRKATELGNNGLLVGPFDGKNSYLAPLGYSKQLFAPTCDRDCLHIEFDISGTNLSYETGDHLGVLPINPDAEIQRMLMVLGLSSKGDTVITISAKDGSGAKAFIVEPTTYSTILRYKLDICGKVSREICGALAAMAPNAEVKAHMIQLAADRNLFHSTVTSRCLNLAQFLETASNGLPWSSLPFSFLLSCLAPLQPRYYSISSSGQASPKTIHITTAVKDELLGEPNPNRFLGLTTNYLKGLTIANNGNREVSPNRTLLPSPGIQSLPGMVAVHVRRSNFRLPASSHTPIIMIGPGTGVAPFRAFMQDRRLLAKNQTQKLGMSILFTGSQNRAKDYIYADEWEDLKAVLGNDFQMHTAFSRESDEKVYVQHRMMEVKEQLFDLIHNKMAWIYICGDAAHMAKDVNAALVDIVAEGKSIATKDAANYITNLKDSGRMHEDIW</sequence>
<evidence type="ECO:0000256" key="6">
    <source>
        <dbReference type="ARBA" id="ARBA00022692"/>
    </source>
</evidence>
<comment type="cofactor">
    <cofactor evidence="1">
        <name>FMN</name>
        <dbReference type="ChEBI" id="CHEBI:58210"/>
    </cofactor>
</comment>
<proteinExistence type="inferred from homology"/>
<comment type="cofactor">
    <cofactor evidence="2">
        <name>FAD</name>
        <dbReference type="ChEBI" id="CHEBI:57692"/>
    </cofactor>
</comment>
<keyword evidence="11" id="KW-1133">Transmembrane helix</keyword>
<dbReference type="STRING" id="342668.A0A1B8GKP7"/>
<feature type="domain" description="Flavodoxin-like" evidence="20">
    <location>
        <begin position="53"/>
        <end position="211"/>
    </location>
</feature>
<keyword evidence="7 18" id="KW-0256">Endoplasmic reticulum</keyword>
<dbReference type="AlphaFoldDB" id="A0A1B8GKP7"/>
<dbReference type="PROSITE" id="PS51384">
    <property type="entry name" value="FAD_FR"/>
    <property type="match status" value="1"/>
</dbReference>
<dbReference type="PANTHER" id="PTHR19384">
    <property type="entry name" value="NITRIC OXIDE SYNTHASE-RELATED"/>
    <property type="match status" value="1"/>
</dbReference>
<dbReference type="InterPro" id="IPR001433">
    <property type="entry name" value="OxRdtase_FAD/NAD-bd"/>
</dbReference>
<evidence type="ECO:0000256" key="15">
    <source>
        <dbReference type="ARBA" id="ARBA00023136"/>
    </source>
</evidence>
<comment type="function">
    <text evidence="18">This enzyme is required for electron transfer from NADP to cytochrome P450.</text>
</comment>
<comment type="similarity">
    <text evidence="18">In the C-terminal section; belongs to the flavoprotein pyridine nucleotide cytochrome reductase family.</text>
</comment>
<keyword evidence="3" id="KW-0444">Lipid biosynthesis</keyword>
<dbReference type="Gene3D" id="3.40.50.80">
    <property type="entry name" value="Nucleotide-binding domain of ferredoxin-NADP reductase (FNR) module"/>
    <property type="match status" value="1"/>
</dbReference>
<dbReference type="GO" id="GO:0050660">
    <property type="term" value="F:flavin adenine dinucleotide binding"/>
    <property type="evidence" value="ECO:0007669"/>
    <property type="project" value="TreeGrafter"/>
</dbReference>
<keyword evidence="9 18" id="KW-0521">NADP</keyword>
<evidence type="ECO:0000256" key="1">
    <source>
        <dbReference type="ARBA" id="ARBA00001917"/>
    </source>
</evidence>
<evidence type="ECO:0000313" key="22">
    <source>
        <dbReference type="EMBL" id="OBT96336.1"/>
    </source>
</evidence>
<name>A0A1B8GKP7_9PEZI</name>
<dbReference type="EMBL" id="KV460229">
    <property type="protein sequence ID" value="OBT96336.1"/>
    <property type="molecule type" value="Genomic_DNA"/>
</dbReference>
<keyword evidence="5" id="KW-0288">FMN</keyword>
<dbReference type="PRINTS" id="PR00369">
    <property type="entry name" value="FLAVODOXIN"/>
</dbReference>
<dbReference type="GO" id="GO:0016126">
    <property type="term" value="P:sterol biosynthetic process"/>
    <property type="evidence" value="ECO:0007669"/>
    <property type="project" value="UniProtKB-KW"/>
</dbReference>
<keyword evidence="8" id="KW-0274">FAD</keyword>
<feature type="signal peptide" evidence="19">
    <location>
        <begin position="1"/>
        <end position="17"/>
    </location>
</feature>
<evidence type="ECO:0000256" key="8">
    <source>
        <dbReference type="ARBA" id="ARBA00022827"/>
    </source>
</evidence>
<dbReference type="GO" id="GO:0005829">
    <property type="term" value="C:cytosol"/>
    <property type="evidence" value="ECO:0007669"/>
    <property type="project" value="TreeGrafter"/>
</dbReference>
<dbReference type="Pfam" id="PF00258">
    <property type="entry name" value="Flavodoxin_1"/>
    <property type="match status" value="1"/>
</dbReference>
<dbReference type="InterPro" id="IPR029039">
    <property type="entry name" value="Flavoprotein-like_sf"/>
</dbReference>
<dbReference type="FunFam" id="3.40.50.80:FF:000001">
    <property type="entry name" value="NADPH--cytochrome P450 reductase 1"/>
    <property type="match status" value="1"/>
</dbReference>
<dbReference type="SUPFAM" id="SSF63380">
    <property type="entry name" value="Riboflavin synthase domain-like"/>
    <property type="match status" value="1"/>
</dbReference>
<keyword evidence="16" id="KW-1207">Sterol metabolism</keyword>
<keyword evidence="14" id="KW-0443">Lipid metabolism</keyword>
<dbReference type="InterPro" id="IPR023208">
    <property type="entry name" value="P450R"/>
</dbReference>
<feature type="chain" id="PRO_5008608693" description="NADPH--cytochrome P450 reductase" evidence="19">
    <location>
        <begin position="18"/>
        <end position="690"/>
    </location>
</feature>
<dbReference type="GO" id="GO:0005789">
    <property type="term" value="C:endoplasmic reticulum membrane"/>
    <property type="evidence" value="ECO:0007669"/>
    <property type="project" value="UniProtKB-SubCell"/>
</dbReference>
<dbReference type="GO" id="GO:0010181">
    <property type="term" value="F:FMN binding"/>
    <property type="evidence" value="ECO:0007669"/>
    <property type="project" value="InterPro"/>
</dbReference>
<keyword evidence="13" id="KW-0756">Sterol biosynthesis</keyword>